<accession>A0A3G1GLC5</accession>
<gene>
    <name evidence="1" type="ORF">K1pha_7</name>
</gene>
<sequence length="66" mass="7685">MANTERWRAVRHFRPISQKEEWGSRPTKTSVSLWLGRLASTRDPEMLTGHGCWPPHLDSETHCRPC</sequence>
<protein>
    <submittedName>
        <fullName evidence="1">Uncharacterized protein</fullName>
    </submittedName>
</protein>
<organism evidence="1 2">
    <name type="scientific">Xanthomonas phage KPhi1</name>
    <dbReference type="NCBI Taxonomy" id="1927017"/>
    <lineage>
        <taxon>Viruses</taxon>
        <taxon>Duplodnaviria</taxon>
        <taxon>Heunggongvirae</taxon>
        <taxon>Uroviricota</taxon>
        <taxon>Caudoviricetes</taxon>
        <taxon>Kantovirinae</taxon>
        <taxon>Beograduvirus</taxon>
        <taxon>Beograduvirus KPhi1</taxon>
    </lineage>
</organism>
<reference evidence="1 2" key="1">
    <citation type="submission" date="2016-11" db="EMBL/GenBank/DDBJ databases">
        <authorList>
            <person name="Gasic K."/>
        </authorList>
    </citation>
    <scope>NUCLEOTIDE SEQUENCE [LARGE SCALE GENOMIC DNA]</scope>
</reference>
<name>A0A3G1GLC5_9CAUD</name>
<dbReference type="Proteomes" id="UP000272247">
    <property type="component" value="Segment"/>
</dbReference>
<dbReference type="EMBL" id="KY210139">
    <property type="protein sequence ID" value="APQ41886.1"/>
    <property type="molecule type" value="Genomic_DNA"/>
</dbReference>
<evidence type="ECO:0000313" key="1">
    <source>
        <dbReference type="EMBL" id="APQ41886.1"/>
    </source>
</evidence>
<proteinExistence type="predicted"/>
<keyword evidence="2" id="KW-1185">Reference proteome</keyword>
<evidence type="ECO:0000313" key="2">
    <source>
        <dbReference type="Proteomes" id="UP000272247"/>
    </source>
</evidence>